<dbReference type="SUPFAM" id="SSF52768">
    <property type="entry name" value="Arginase/deacetylase"/>
    <property type="match status" value="1"/>
</dbReference>
<dbReference type="InterPro" id="IPR000286">
    <property type="entry name" value="HDACs"/>
</dbReference>
<evidence type="ECO:0000256" key="2">
    <source>
        <dbReference type="ARBA" id="ARBA00022801"/>
    </source>
</evidence>
<accession>A0A1L3ZXV5</accession>
<keyword evidence="5" id="KW-1185">Reference proteome</keyword>
<dbReference type="STRING" id="1921510.BSL82_15190"/>
<evidence type="ECO:0000313" key="4">
    <source>
        <dbReference type="EMBL" id="API60466.1"/>
    </source>
</evidence>
<reference evidence="5" key="1">
    <citation type="submission" date="2016-11" db="EMBL/GenBank/DDBJ databases">
        <title>Complete Genome Sequence of alachlor-degrading Sphingomonas sp. strain JJ-A5.</title>
        <authorList>
            <person name="Lee H."/>
            <person name="Ka J.-O."/>
        </authorList>
    </citation>
    <scope>NUCLEOTIDE SEQUENCE [LARGE SCALE GENOMIC DNA]</scope>
    <source>
        <strain evidence="5">JJ-A5</strain>
    </source>
</reference>
<dbReference type="InterPro" id="IPR023696">
    <property type="entry name" value="Ureohydrolase_dom_sf"/>
</dbReference>
<dbReference type="InterPro" id="IPR023801">
    <property type="entry name" value="His_deacetylse_dom"/>
</dbReference>
<dbReference type="PANTHER" id="PTHR10625:SF19">
    <property type="entry name" value="HISTONE DEACETYLASE 12"/>
    <property type="match status" value="1"/>
</dbReference>
<organism evidence="4 5">
    <name type="scientific">Tardibacter chloracetimidivorans</name>
    <dbReference type="NCBI Taxonomy" id="1921510"/>
    <lineage>
        <taxon>Bacteria</taxon>
        <taxon>Pseudomonadati</taxon>
        <taxon>Pseudomonadota</taxon>
        <taxon>Alphaproteobacteria</taxon>
        <taxon>Sphingomonadales</taxon>
        <taxon>Sphingomonadaceae</taxon>
        <taxon>Tardibacter</taxon>
    </lineage>
</organism>
<evidence type="ECO:0000313" key="5">
    <source>
        <dbReference type="Proteomes" id="UP000182063"/>
    </source>
</evidence>
<dbReference type="AlphaFoldDB" id="A0A1L3ZXV5"/>
<dbReference type="Proteomes" id="UP000182063">
    <property type="component" value="Chromosome"/>
</dbReference>
<dbReference type="OrthoDB" id="9808367at2"/>
<dbReference type="CDD" id="cd09993">
    <property type="entry name" value="HDAC_classIV"/>
    <property type="match status" value="1"/>
</dbReference>
<keyword evidence="2" id="KW-0378">Hydrolase</keyword>
<sequence>MLQVVHHPGYVSPAAPGSRFTFDKYGLVMEALAAAGRAFALHEPRPMERHWIEAVHDPAYVEEVLSSTVPSSKERRIGFPVTARVARRSLLSSGGTWLAARLALRHGHAANSAGGSHHAQAATGAGYCVFNDLAIAANRLLAEGDAARILILDLDVHQGDGTALLLAGRPDVFTLSAHAEANYPARKAESSLDIALPDGVRDGEYLAMLGDVLPRVLDDFRPDLILYQAGVDSHAADRLGRLSLTDAGLEARDRLAMRAARLRGIPLASTLGGGYGEDRMAVARRHAASMLALADENMLTHPALEAEG</sequence>
<evidence type="ECO:0000256" key="1">
    <source>
        <dbReference type="ARBA" id="ARBA00005947"/>
    </source>
</evidence>
<dbReference type="Pfam" id="PF00850">
    <property type="entry name" value="Hist_deacetyl"/>
    <property type="match status" value="1"/>
</dbReference>
<dbReference type="GO" id="GO:0016787">
    <property type="term" value="F:hydrolase activity"/>
    <property type="evidence" value="ECO:0007669"/>
    <property type="project" value="UniProtKB-KW"/>
</dbReference>
<dbReference type="RefSeq" id="WP_072598133.1">
    <property type="nucleotide sequence ID" value="NZ_CP018221.1"/>
</dbReference>
<proteinExistence type="inferred from homology"/>
<dbReference type="PRINTS" id="PR01270">
    <property type="entry name" value="HDASUPER"/>
</dbReference>
<name>A0A1L3ZXV5_9SPHN</name>
<dbReference type="PANTHER" id="PTHR10625">
    <property type="entry name" value="HISTONE DEACETYLASE HDAC1-RELATED"/>
    <property type="match status" value="1"/>
</dbReference>
<dbReference type="KEGG" id="sphj:BSL82_15190"/>
<dbReference type="GO" id="GO:0004407">
    <property type="term" value="F:histone deacetylase activity"/>
    <property type="evidence" value="ECO:0007669"/>
    <property type="project" value="InterPro"/>
</dbReference>
<dbReference type="InterPro" id="IPR044150">
    <property type="entry name" value="HDAC_classIV"/>
</dbReference>
<dbReference type="EMBL" id="CP018221">
    <property type="protein sequence ID" value="API60466.1"/>
    <property type="molecule type" value="Genomic_DNA"/>
</dbReference>
<gene>
    <name evidence="4" type="ORF">BSL82_15190</name>
</gene>
<dbReference type="GO" id="GO:0040029">
    <property type="term" value="P:epigenetic regulation of gene expression"/>
    <property type="evidence" value="ECO:0007669"/>
    <property type="project" value="TreeGrafter"/>
</dbReference>
<protein>
    <submittedName>
        <fullName evidence="4">Histone deacetylase</fullName>
    </submittedName>
</protein>
<comment type="similarity">
    <text evidence="1">Belongs to the histone deacetylase family.</text>
</comment>
<dbReference type="Gene3D" id="3.40.800.20">
    <property type="entry name" value="Histone deacetylase domain"/>
    <property type="match status" value="1"/>
</dbReference>
<evidence type="ECO:0000259" key="3">
    <source>
        <dbReference type="Pfam" id="PF00850"/>
    </source>
</evidence>
<feature type="domain" description="Histone deacetylase" evidence="3">
    <location>
        <begin position="24"/>
        <end position="287"/>
    </location>
</feature>
<dbReference type="InterPro" id="IPR037138">
    <property type="entry name" value="His_deacetylse_dom_sf"/>
</dbReference>